<dbReference type="SUPFAM" id="SSF90229">
    <property type="entry name" value="CCCH zinc finger"/>
    <property type="match status" value="1"/>
</dbReference>
<reference evidence="9" key="1">
    <citation type="journal article" date="2019" name="Gigascience">
        <title>De novo genome assembly of the endangered Acer yangbiense, a plant species with extremely small populations endemic to Yunnan Province, China.</title>
        <authorList>
            <person name="Yang J."/>
            <person name="Wariss H.M."/>
            <person name="Tao L."/>
            <person name="Zhang R."/>
            <person name="Yun Q."/>
            <person name="Hollingsworth P."/>
            <person name="Dao Z."/>
            <person name="Luo G."/>
            <person name="Guo H."/>
            <person name="Ma Y."/>
            <person name="Sun W."/>
        </authorList>
    </citation>
    <scope>NUCLEOTIDE SEQUENCE [LARGE SCALE GENOMIC DNA]</scope>
    <source>
        <strain evidence="9">cv. Malutang</strain>
    </source>
</reference>
<dbReference type="Pfam" id="PF18044">
    <property type="entry name" value="zf-CCCH_4"/>
    <property type="match status" value="1"/>
</dbReference>
<dbReference type="InterPro" id="IPR041367">
    <property type="entry name" value="Znf-CCCH_4"/>
</dbReference>
<dbReference type="GO" id="GO:0003729">
    <property type="term" value="F:mRNA binding"/>
    <property type="evidence" value="ECO:0007669"/>
    <property type="project" value="InterPro"/>
</dbReference>
<sequence length="311" mass="34269">MQKFVDSIYSNKSSKTPKRRSLNGVGAVSPLMIKYLNSSSSSSCSSVDPFSPPYRGKNSNNSGSPLSAVDGEDVLVMDGILVGSNSGGFYKAEICRSWEDFGKCRFGAKCQRLVHSFFFFFFLQFAHGKEEVRPSRMKNKSEICKLYMTGSCLYGSKCRFVHQMITDSALVFTTRTDSPTKPEHAAIMTPRTPLAFINGPEHTNKASITPTAFKFEQPSSKSPTITIKSEQSNKIPNSTAKAVQTGGGTSITNVTGKDKWSPLDDGIEVVLPNHKDSCPPSREDVDAYIDCFLNQPRARRRLPVFAEICPE</sequence>
<dbReference type="InterPro" id="IPR045877">
    <property type="entry name" value="ZFP36-like"/>
</dbReference>
<keyword evidence="3 5" id="KW-0863">Zinc-finger</keyword>
<feature type="zinc finger region" description="C3H1-type" evidence="5">
    <location>
        <begin position="89"/>
        <end position="118"/>
    </location>
</feature>
<dbReference type="Pfam" id="PF00642">
    <property type="entry name" value="zf-CCCH"/>
    <property type="match status" value="1"/>
</dbReference>
<dbReference type="Gene3D" id="3.30.1370.210">
    <property type="match status" value="1"/>
</dbReference>
<proteinExistence type="predicted"/>
<feature type="domain" description="C3H1-type" evidence="7">
    <location>
        <begin position="89"/>
        <end position="118"/>
    </location>
</feature>
<accession>A0A5C7HBC0</accession>
<dbReference type="AlphaFoldDB" id="A0A5C7HBC0"/>
<keyword evidence="4 5" id="KW-0862">Zinc</keyword>
<keyword evidence="1 5" id="KW-0479">Metal-binding</keyword>
<dbReference type="PROSITE" id="PS50103">
    <property type="entry name" value="ZF_C3H1"/>
    <property type="match status" value="2"/>
</dbReference>
<evidence type="ECO:0000256" key="6">
    <source>
        <dbReference type="SAM" id="MobiDB-lite"/>
    </source>
</evidence>
<dbReference type="Proteomes" id="UP000323000">
    <property type="component" value="Chromosome 9"/>
</dbReference>
<dbReference type="PANTHER" id="PTHR12547:SF18">
    <property type="entry name" value="PROTEIN TIS11"/>
    <property type="match status" value="1"/>
</dbReference>
<dbReference type="SMART" id="SM00356">
    <property type="entry name" value="ZnF_C3H1"/>
    <property type="match status" value="2"/>
</dbReference>
<evidence type="ECO:0000313" key="8">
    <source>
        <dbReference type="EMBL" id="TXG53845.1"/>
    </source>
</evidence>
<protein>
    <recommendedName>
        <fullName evidence="7">C3H1-type domain-containing protein</fullName>
    </recommendedName>
</protein>
<dbReference type="GO" id="GO:0008270">
    <property type="term" value="F:zinc ion binding"/>
    <property type="evidence" value="ECO:0007669"/>
    <property type="project" value="UniProtKB-KW"/>
</dbReference>
<evidence type="ECO:0000256" key="4">
    <source>
        <dbReference type="ARBA" id="ARBA00022833"/>
    </source>
</evidence>
<comment type="caution">
    <text evidence="8">The sequence shown here is derived from an EMBL/GenBank/DDBJ whole genome shotgun (WGS) entry which is preliminary data.</text>
</comment>
<keyword evidence="9" id="KW-1185">Reference proteome</keyword>
<name>A0A5C7HBC0_9ROSI</name>
<keyword evidence="2" id="KW-0677">Repeat</keyword>
<dbReference type="PANTHER" id="PTHR12547">
    <property type="entry name" value="CCCH ZINC FINGER/TIS11-RELATED"/>
    <property type="match status" value="1"/>
</dbReference>
<dbReference type="InterPro" id="IPR000571">
    <property type="entry name" value="Znf_CCCH"/>
</dbReference>
<evidence type="ECO:0000313" key="9">
    <source>
        <dbReference type="Proteomes" id="UP000323000"/>
    </source>
</evidence>
<feature type="region of interest" description="Disordered" evidence="6">
    <location>
        <begin position="1"/>
        <end position="23"/>
    </location>
</feature>
<dbReference type="Gene3D" id="4.10.1000.10">
    <property type="entry name" value="Zinc finger, CCCH-type"/>
    <property type="match status" value="1"/>
</dbReference>
<dbReference type="InterPro" id="IPR036855">
    <property type="entry name" value="Znf_CCCH_sf"/>
</dbReference>
<feature type="domain" description="C3H1-type" evidence="7">
    <location>
        <begin position="138"/>
        <end position="165"/>
    </location>
</feature>
<evidence type="ECO:0000256" key="5">
    <source>
        <dbReference type="PROSITE-ProRule" id="PRU00723"/>
    </source>
</evidence>
<feature type="zinc finger region" description="C3H1-type" evidence="5">
    <location>
        <begin position="138"/>
        <end position="165"/>
    </location>
</feature>
<evidence type="ECO:0000256" key="2">
    <source>
        <dbReference type="ARBA" id="ARBA00022737"/>
    </source>
</evidence>
<gene>
    <name evidence="8" type="ORF">EZV62_019101</name>
</gene>
<dbReference type="OrthoDB" id="410307at2759"/>
<evidence type="ECO:0000256" key="1">
    <source>
        <dbReference type="ARBA" id="ARBA00022723"/>
    </source>
</evidence>
<dbReference type="EMBL" id="VAHF01000009">
    <property type="protein sequence ID" value="TXG53845.1"/>
    <property type="molecule type" value="Genomic_DNA"/>
</dbReference>
<organism evidence="8 9">
    <name type="scientific">Acer yangbiense</name>
    <dbReference type="NCBI Taxonomy" id="1000413"/>
    <lineage>
        <taxon>Eukaryota</taxon>
        <taxon>Viridiplantae</taxon>
        <taxon>Streptophyta</taxon>
        <taxon>Embryophyta</taxon>
        <taxon>Tracheophyta</taxon>
        <taxon>Spermatophyta</taxon>
        <taxon>Magnoliopsida</taxon>
        <taxon>eudicotyledons</taxon>
        <taxon>Gunneridae</taxon>
        <taxon>Pentapetalae</taxon>
        <taxon>rosids</taxon>
        <taxon>malvids</taxon>
        <taxon>Sapindales</taxon>
        <taxon>Sapindaceae</taxon>
        <taxon>Hippocastanoideae</taxon>
        <taxon>Acereae</taxon>
        <taxon>Acer</taxon>
    </lineage>
</organism>
<evidence type="ECO:0000259" key="7">
    <source>
        <dbReference type="PROSITE" id="PS50103"/>
    </source>
</evidence>
<evidence type="ECO:0000256" key="3">
    <source>
        <dbReference type="ARBA" id="ARBA00022771"/>
    </source>
</evidence>